<evidence type="ECO:0000313" key="15">
    <source>
        <dbReference type="EMBL" id="AZV81048.1"/>
    </source>
</evidence>
<name>A0A3T0NAI1_9RHOB</name>
<evidence type="ECO:0000256" key="10">
    <source>
        <dbReference type="ARBA" id="ARBA00023065"/>
    </source>
</evidence>
<dbReference type="OrthoDB" id="9783937at2"/>
<keyword evidence="9 14" id="KW-1133">Transmembrane helix</keyword>
<keyword evidence="15" id="KW-0614">Plasmid</keyword>
<evidence type="ECO:0000256" key="5">
    <source>
        <dbReference type="ARBA" id="ARBA00022475"/>
    </source>
</evidence>
<keyword evidence="16" id="KW-1185">Reference proteome</keyword>
<organism evidence="15 16">
    <name type="scientific">Parasedimentitalea marina</name>
    <dbReference type="NCBI Taxonomy" id="2483033"/>
    <lineage>
        <taxon>Bacteria</taxon>
        <taxon>Pseudomonadati</taxon>
        <taxon>Pseudomonadota</taxon>
        <taxon>Alphaproteobacteria</taxon>
        <taxon>Rhodobacterales</taxon>
        <taxon>Paracoccaceae</taxon>
        <taxon>Parasedimentitalea</taxon>
    </lineage>
</organism>
<dbReference type="AlphaFoldDB" id="A0A3T0NAI1"/>
<dbReference type="GO" id="GO:0006829">
    <property type="term" value="P:zinc ion transport"/>
    <property type="evidence" value="ECO:0007669"/>
    <property type="project" value="UniProtKB-KW"/>
</dbReference>
<feature type="transmembrane region" description="Helical" evidence="14">
    <location>
        <begin position="86"/>
        <end position="109"/>
    </location>
</feature>
<geneLocation type="plasmid" evidence="15 16">
    <name>pW43D</name>
</geneLocation>
<evidence type="ECO:0000256" key="8">
    <source>
        <dbReference type="ARBA" id="ARBA00022906"/>
    </source>
</evidence>
<keyword evidence="4 13" id="KW-0813">Transport</keyword>
<evidence type="ECO:0000256" key="7">
    <source>
        <dbReference type="ARBA" id="ARBA00022833"/>
    </source>
</evidence>
<dbReference type="Pfam" id="PF00950">
    <property type="entry name" value="ABC-3"/>
    <property type="match status" value="1"/>
</dbReference>
<evidence type="ECO:0000256" key="2">
    <source>
        <dbReference type="ARBA" id="ARBA00004651"/>
    </source>
</evidence>
<feature type="transmembrane region" description="Helical" evidence="14">
    <location>
        <begin position="215"/>
        <end position="237"/>
    </location>
</feature>
<dbReference type="GO" id="GO:0043190">
    <property type="term" value="C:ATP-binding cassette (ABC) transporter complex"/>
    <property type="evidence" value="ECO:0007669"/>
    <property type="project" value="InterPro"/>
</dbReference>
<accession>A0A3T0NAI1</accession>
<dbReference type="RefSeq" id="WP_127751545.1">
    <property type="nucleotide sequence ID" value="NZ_CP033223.1"/>
</dbReference>
<dbReference type="Proteomes" id="UP000283063">
    <property type="component" value="Plasmid pW43D"/>
</dbReference>
<evidence type="ECO:0000256" key="6">
    <source>
        <dbReference type="ARBA" id="ARBA00022692"/>
    </source>
</evidence>
<dbReference type="EMBL" id="CP033223">
    <property type="protein sequence ID" value="AZV81048.1"/>
    <property type="molecule type" value="Genomic_DNA"/>
</dbReference>
<feature type="transmembrane region" description="Helical" evidence="14">
    <location>
        <begin position="176"/>
        <end position="203"/>
    </location>
</feature>
<dbReference type="KEGG" id="sedi:EBB79_24510"/>
<dbReference type="InterPro" id="IPR037294">
    <property type="entry name" value="ABC_BtuC-like"/>
</dbReference>
<gene>
    <name evidence="15" type="ORF">EBB79_24510</name>
</gene>
<dbReference type="PANTHER" id="PTHR30477:SF23">
    <property type="entry name" value="HIGH-AFFINITY ZINC UPTAKE SYSTEM MEMBRANE PROTEIN ZNUB"/>
    <property type="match status" value="1"/>
</dbReference>
<feature type="transmembrane region" description="Helical" evidence="14">
    <location>
        <begin position="121"/>
        <end position="145"/>
    </location>
</feature>
<evidence type="ECO:0000256" key="1">
    <source>
        <dbReference type="ARBA" id="ARBA00002313"/>
    </source>
</evidence>
<feature type="transmembrane region" description="Helical" evidence="14">
    <location>
        <begin position="243"/>
        <end position="263"/>
    </location>
</feature>
<dbReference type="Gene3D" id="1.10.3470.10">
    <property type="entry name" value="ABC transporter involved in vitamin B12 uptake, BtuC"/>
    <property type="match status" value="1"/>
</dbReference>
<keyword evidence="10" id="KW-0406">Ion transport</keyword>
<evidence type="ECO:0000256" key="13">
    <source>
        <dbReference type="RuleBase" id="RU003943"/>
    </source>
</evidence>
<keyword evidence="6 13" id="KW-0812">Transmembrane</keyword>
<evidence type="ECO:0000256" key="4">
    <source>
        <dbReference type="ARBA" id="ARBA00022448"/>
    </source>
</evidence>
<feature type="transmembrane region" description="Helical" evidence="14">
    <location>
        <begin position="43"/>
        <end position="74"/>
    </location>
</feature>
<comment type="subcellular location">
    <subcellularLocation>
        <location evidence="2 13">Cell membrane</location>
        <topology evidence="2 13">Multi-pass membrane protein</topology>
    </subcellularLocation>
</comment>
<evidence type="ECO:0000313" key="16">
    <source>
        <dbReference type="Proteomes" id="UP000283063"/>
    </source>
</evidence>
<dbReference type="SUPFAM" id="SSF81345">
    <property type="entry name" value="ABC transporter involved in vitamin B12 uptake, BtuC"/>
    <property type="match status" value="1"/>
</dbReference>
<keyword evidence="5" id="KW-1003">Cell membrane</keyword>
<dbReference type="PANTHER" id="PTHR30477">
    <property type="entry name" value="ABC-TRANSPORTER METAL-BINDING PROTEIN"/>
    <property type="match status" value="1"/>
</dbReference>
<evidence type="ECO:0000256" key="12">
    <source>
        <dbReference type="ARBA" id="ARBA00040080"/>
    </source>
</evidence>
<dbReference type="GO" id="GO:0055085">
    <property type="term" value="P:transmembrane transport"/>
    <property type="evidence" value="ECO:0007669"/>
    <property type="project" value="InterPro"/>
</dbReference>
<keyword evidence="8" id="KW-0864">Zinc transport</keyword>
<dbReference type="GO" id="GO:0010043">
    <property type="term" value="P:response to zinc ion"/>
    <property type="evidence" value="ECO:0007669"/>
    <property type="project" value="TreeGrafter"/>
</dbReference>
<protein>
    <recommendedName>
        <fullName evidence="12">High-affinity zinc uptake system membrane protein ZnuB</fullName>
    </recommendedName>
</protein>
<evidence type="ECO:0000256" key="9">
    <source>
        <dbReference type="ARBA" id="ARBA00022989"/>
    </source>
</evidence>
<keyword evidence="11 14" id="KW-0472">Membrane</keyword>
<feature type="transmembrane region" description="Helical" evidence="14">
    <location>
        <begin position="6"/>
        <end position="31"/>
    </location>
</feature>
<comment type="similarity">
    <text evidence="3 13">Belongs to the ABC-3 integral membrane protein family.</text>
</comment>
<sequence>MILFDSFLIYAALAGLGVAIAAAPLGCFVVWRRMAYFGDATAHASILGVALALSFEISIFAGVLIVALLMAATVSTLSNRGYAMDTILGVLAHSALAFGLVAVSFLQGVRIDLMAYLFGEILAVGLLDLTVIWAGALLVLSLLWWRWSALLTATLNPDLAYAAGIDPRREQLVLTLALALVVAVAIKVVGVLLISAMLIIPAATARPFAGTPERMAVMAAAIGGLSALGGLQLAFAFDTPTGPTIVCLAALLFTLSSVTTLLFRGPSA</sequence>
<evidence type="ECO:0000256" key="3">
    <source>
        <dbReference type="ARBA" id="ARBA00008034"/>
    </source>
</evidence>
<evidence type="ECO:0000256" key="14">
    <source>
        <dbReference type="SAM" id="Phobius"/>
    </source>
</evidence>
<reference evidence="15 16" key="1">
    <citation type="submission" date="2018-10" db="EMBL/GenBank/DDBJ databases">
        <title>Parasedimentitalea marina sp. nov., a psychrophilic bacterium isolated from deep seawater of the New Britain Trench.</title>
        <authorList>
            <person name="Cao J."/>
        </authorList>
    </citation>
    <scope>NUCLEOTIDE SEQUENCE [LARGE SCALE GENOMIC DNA]</scope>
    <source>
        <strain evidence="15 16">W43</strain>
        <plasmid evidence="15 16">pW43D</plasmid>
    </source>
</reference>
<evidence type="ECO:0000256" key="11">
    <source>
        <dbReference type="ARBA" id="ARBA00023136"/>
    </source>
</evidence>
<keyword evidence="7" id="KW-0862">Zinc</keyword>
<comment type="function">
    <text evidence="1">Involved in the high-affinity zinc uptake transport system.</text>
</comment>
<proteinExistence type="inferred from homology"/>
<dbReference type="InterPro" id="IPR001626">
    <property type="entry name" value="ABC_TroCD"/>
</dbReference>